<dbReference type="Gene3D" id="1.10.150.130">
    <property type="match status" value="1"/>
</dbReference>
<gene>
    <name evidence="8" type="ORF">GZH52_13340</name>
</gene>
<evidence type="ECO:0000256" key="3">
    <source>
        <dbReference type="ARBA" id="ARBA00023125"/>
    </source>
</evidence>
<evidence type="ECO:0000313" key="8">
    <source>
        <dbReference type="EMBL" id="NDV13764.1"/>
    </source>
</evidence>
<evidence type="ECO:0000256" key="1">
    <source>
        <dbReference type="ARBA" id="ARBA00008857"/>
    </source>
</evidence>
<proteinExistence type="inferred from homology"/>
<dbReference type="EMBL" id="JAAGAA010000012">
    <property type="protein sequence ID" value="NDV13764.1"/>
    <property type="molecule type" value="Genomic_DNA"/>
</dbReference>
<dbReference type="GO" id="GO:0006310">
    <property type="term" value="P:DNA recombination"/>
    <property type="evidence" value="ECO:0007669"/>
    <property type="project" value="UniProtKB-KW"/>
</dbReference>
<dbReference type="Pfam" id="PF13356">
    <property type="entry name" value="Arm-DNA-bind_3"/>
    <property type="match status" value="1"/>
</dbReference>
<dbReference type="AlphaFoldDB" id="A0A6B2KUI8"/>
<dbReference type="SUPFAM" id="SSF56349">
    <property type="entry name" value="DNA breaking-rejoining enzymes"/>
    <property type="match status" value="1"/>
</dbReference>
<dbReference type="InterPro" id="IPR038488">
    <property type="entry name" value="Integrase_DNA-bd_sf"/>
</dbReference>
<feature type="domain" description="Tyr recombinase" evidence="6">
    <location>
        <begin position="201"/>
        <end position="376"/>
    </location>
</feature>
<dbReference type="Pfam" id="PF22022">
    <property type="entry name" value="Phage_int_M"/>
    <property type="match status" value="1"/>
</dbReference>
<dbReference type="CDD" id="cd00796">
    <property type="entry name" value="INT_Rci_Hp1_C"/>
    <property type="match status" value="1"/>
</dbReference>
<keyword evidence="2" id="KW-0229">DNA integration</keyword>
<organism evidence="8 9">
    <name type="scientific">Crenobacter caeni</name>
    <dbReference type="NCBI Taxonomy" id="2705474"/>
    <lineage>
        <taxon>Bacteria</taxon>
        <taxon>Pseudomonadati</taxon>
        <taxon>Pseudomonadota</taxon>
        <taxon>Betaproteobacteria</taxon>
        <taxon>Neisseriales</taxon>
        <taxon>Neisseriaceae</taxon>
        <taxon>Crenobacter</taxon>
    </lineage>
</organism>
<dbReference type="GO" id="GO:0003677">
    <property type="term" value="F:DNA binding"/>
    <property type="evidence" value="ECO:0007669"/>
    <property type="project" value="UniProtKB-UniRule"/>
</dbReference>
<dbReference type="PROSITE" id="PS51900">
    <property type="entry name" value="CB"/>
    <property type="match status" value="1"/>
</dbReference>
<keyword evidence="4" id="KW-0233">DNA recombination</keyword>
<comment type="caution">
    <text evidence="8">The sequence shown here is derived from an EMBL/GenBank/DDBJ whole genome shotgun (WGS) entry which is preliminary data.</text>
</comment>
<evidence type="ECO:0000256" key="5">
    <source>
        <dbReference type="PROSITE-ProRule" id="PRU01248"/>
    </source>
</evidence>
<dbReference type="InterPro" id="IPR050808">
    <property type="entry name" value="Phage_Integrase"/>
</dbReference>
<dbReference type="RefSeq" id="WP_163317026.1">
    <property type="nucleotide sequence ID" value="NZ_JAAGAA010000012.1"/>
</dbReference>
<keyword evidence="9" id="KW-1185">Reference proteome</keyword>
<dbReference type="GO" id="GO:0015074">
    <property type="term" value="P:DNA integration"/>
    <property type="evidence" value="ECO:0007669"/>
    <property type="project" value="UniProtKB-KW"/>
</dbReference>
<dbReference type="Pfam" id="PF00589">
    <property type="entry name" value="Phage_integrase"/>
    <property type="match status" value="1"/>
</dbReference>
<protein>
    <submittedName>
        <fullName evidence="8">Tyrosine-type recombinase/integrase</fullName>
    </submittedName>
</protein>
<dbReference type="InterPro" id="IPR044068">
    <property type="entry name" value="CB"/>
</dbReference>
<evidence type="ECO:0000256" key="2">
    <source>
        <dbReference type="ARBA" id="ARBA00022908"/>
    </source>
</evidence>
<accession>A0A6B2KUI8</accession>
<evidence type="ECO:0000313" key="9">
    <source>
        <dbReference type="Proteomes" id="UP000482578"/>
    </source>
</evidence>
<dbReference type="InterPro" id="IPR053876">
    <property type="entry name" value="Phage_int_M"/>
</dbReference>
<evidence type="ECO:0000259" key="6">
    <source>
        <dbReference type="PROSITE" id="PS51898"/>
    </source>
</evidence>
<dbReference type="InterPro" id="IPR025166">
    <property type="entry name" value="Integrase_DNA_bind_dom"/>
</dbReference>
<reference evidence="8 9" key="1">
    <citation type="submission" date="2020-02" db="EMBL/GenBank/DDBJ databases">
        <authorList>
            <person name="Yang Z."/>
        </authorList>
    </citation>
    <scope>NUCLEOTIDE SEQUENCE [LARGE SCALE GENOMIC DNA]</scope>
    <source>
        <strain evidence="8 9">HX-7-9</strain>
    </source>
</reference>
<dbReference type="PANTHER" id="PTHR30629">
    <property type="entry name" value="PROPHAGE INTEGRASE"/>
    <property type="match status" value="1"/>
</dbReference>
<dbReference type="Gene3D" id="1.10.443.10">
    <property type="entry name" value="Intergrase catalytic core"/>
    <property type="match status" value="1"/>
</dbReference>
<dbReference type="InterPro" id="IPR011010">
    <property type="entry name" value="DNA_brk_join_enz"/>
</dbReference>
<dbReference type="InterPro" id="IPR013762">
    <property type="entry name" value="Integrase-like_cat_sf"/>
</dbReference>
<dbReference type="InterPro" id="IPR010998">
    <property type="entry name" value="Integrase_recombinase_N"/>
</dbReference>
<dbReference type="Proteomes" id="UP000482578">
    <property type="component" value="Unassembled WGS sequence"/>
</dbReference>
<dbReference type="Gene3D" id="3.30.160.390">
    <property type="entry name" value="Integrase, DNA-binding domain"/>
    <property type="match status" value="1"/>
</dbReference>
<name>A0A6B2KUI8_9NEIS</name>
<dbReference type="PANTHER" id="PTHR30629:SF2">
    <property type="entry name" value="PROPHAGE INTEGRASE INTS-RELATED"/>
    <property type="match status" value="1"/>
</dbReference>
<comment type="similarity">
    <text evidence="1">Belongs to the 'phage' integrase family.</text>
</comment>
<dbReference type="InterPro" id="IPR002104">
    <property type="entry name" value="Integrase_catalytic"/>
</dbReference>
<feature type="domain" description="Core-binding (CB)" evidence="7">
    <location>
        <begin position="97"/>
        <end position="180"/>
    </location>
</feature>
<keyword evidence="3 5" id="KW-0238">DNA-binding</keyword>
<dbReference type="PROSITE" id="PS51898">
    <property type="entry name" value="TYR_RECOMBINASE"/>
    <property type="match status" value="1"/>
</dbReference>
<evidence type="ECO:0000259" key="7">
    <source>
        <dbReference type="PROSITE" id="PS51900"/>
    </source>
</evidence>
<evidence type="ECO:0000256" key="4">
    <source>
        <dbReference type="ARBA" id="ARBA00023172"/>
    </source>
</evidence>
<sequence>MGESVKFTKTGVKVLPAGKGRVDYHDTESPLSINVTPAGTRTYYLIKRIGSKVERIRIGRVDEMHLPDARAKATELLNEIAKGANPGEAKRVVKGEPTLADLFEQFLEGRRSKTGRALADKTVESYRDSWRLHCQKIADKKPTQVSADDIERLYRTVGAKYPTTANRLRAMLSSMFSWAKASKLVSVNPVADVPKAFEDVERKRFLNTAEVSAFLASLDVEPKLWRVFFTLSLMTGVRRSNIEAAAWDQFDLDAAAWWLPTTKNGDPQLVALAPMVVDMLRDWRASGECHGSDWVFPSRSASGHVEEPKTAMRRILARAGIEDCRIHDLRHTIASWMVSRAGVSLTVVGKALNQKTQKAAARYAHVDVDPVRAALASASEAMLLAKKGAGDE</sequence>